<evidence type="ECO:0000313" key="10">
    <source>
        <dbReference type="EMBL" id="CDQ64737.1"/>
    </source>
</evidence>
<keyword evidence="6 8" id="KW-0732">Signal</keyword>
<organism evidence="10 11">
    <name type="scientific">Oncorhynchus mykiss</name>
    <name type="common">Rainbow trout</name>
    <name type="synonym">Salmo gairdneri</name>
    <dbReference type="NCBI Taxonomy" id="8022"/>
    <lineage>
        <taxon>Eukaryota</taxon>
        <taxon>Metazoa</taxon>
        <taxon>Chordata</taxon>
        <taxon>Craniata</taxon>
        <taxon>Vertebrata</taxon>
        <taxon>Euteleostomi</taxon>
        <taxon>Actinopterygii</taxon>
        <taxon>Neopterygii</taxon>
        <taxon>Teleostei</taxon>
        <taxon>Protacanthopterygii</taxon>
        <taxon>Salmoniformes</taxon>
        <taxon>Salmonidae</taxon>
        <taxon>Salmoninae</taxon>
        <taxon>Oncorhynchus</taxon>
    </lineage>
</organism>
<keyword evidence="3" id="KW-0217">Developmental protein</keyword>
<gene>
    <name evidence="10" type="ORF">GSONMT00071871001</name>
</gene>
<evidence type="ECO:0000313" key="11">
    <source>
        <dbReference type="Proteomes" id="UP000193380"/>
    </source>
</evidence>
<dbReference type="Gene3D" id="2.10.80.10">
    <property type="entry name" value="Lipase, subunit A"/>
    <property type="match status" value="1"/>
</dbReference>
<dbReference type="AlphaFoldDB" id="A0A060WC91"/>
<dbReference type="PANTHER" id="PTHR12113:SF8">
    <property type="entry name" value="DICKKOPF-RELATED PROTEIN 3"/>
    <property type="match status" value="1"/>
</dbReference>
<dbReference type="GO" id="GO:0048019">
    <property type="term" value="F:receptor antagonist activity"/>
    <property type="evidence" value="ECO:0007669"/>
    <property type="project" value="TreeGrafter"/>
</dbReference>
<dbReference type="GO" id="GO:0016055">
    <property type="term" value="P:Wnt signaling pathway"/>
    <property type="evidence" value="ECO:0007669"/>
    <property type="project" value="UniProtKB-KW"/>
</dbReference>
<evidence type="ECO:0000256" key="6">
    <source>
        <dbReference type="ARBA" id="ARBA00022729"/>
    </source>
</evidence>
<evidence type="ECO:0000256" key="8">
    <source>
        <dbReference type="SAM" id="SignalP"/>
    </source>
</evidence>
<feature type="domain" description="Dickkopf N-terminal cysteine-rich" evidence="9">
    <location>
        <begin position="136"/>
        <end position="177"/>
    </location>
</feature>
<accession>A0A060WC91</accession>
<dbReference type="GO" id="GO:0039706">
    <property type="term" value="F:co-receptor binding"/>
    <property type="evidence" value="ECO:0007669"/>
    <property type="project" value="TreeGrafter"/>
</dbReference>
<keyword evidence="5" id="KW-0879">Wnt signaling pathway</keyword>
<evidence type="ECO:0000256" key="3">
    <source>
        <dbReference type="ARBA" id="ARBA00022473"/>
    </source>
</evidence>
<dbReference type="GO" id="GO:0090090">
    <property type="term" value="P:negative regulation of canonical Wnt signaling pathway"/>
    <property type="evidence" value="ECO:0007669"/>
    <property type="project" value="TreeGrafter"/>
</dbReference>
<proteinExistence type="inferred from homology"/>
<dbReference type="PANTHER" id="PTHR12113">
    <property type="entry name" value="DICKKOPF3-LIKE 3"/>
    <property type="match status" value="1"/>
</dbReference>
<dbReference type="STRING" id="8022.A0A060WC91"/>
<evidence type="ECO:0000256" key="5">
    <source>
        <dbReference type="ARBA" id="ARBA00022687"/>
    </source>
</evidence>
<sequence>MLYFSLLTLSLTFIHGILLPGSTRPVDLDINQILEDNLAQGHTTLNDMFEEVEQLMEDTHNKLEDAVHQTDNRTEETHITRTVIQSSGKENHIIHVSQQQSLEFPFIMIYNRFKKKNTKKTCIIHNNLNTITLTGCIIDEDCEKGKYCRYETHRSKCLTCKALDVPCKKDECCTGQLSLLFPVCTAKPIERERCHGSSNHLMELLSWDIEGQGPREHCPCAGDLQCEHLGRGSLCLKRQNSREEDLTDALYSEIDYIV</sequence>
<reference evidence="10" key="2">
    <citation type="submission" date="2014-03" db="EMBL/GenBank/DDBJ databases">
        <authorList>
            <person name="Genoscope - CEA"/>
        </authorList>
    </citation>
    <scope>NUCLEOTIDE SEQUENCE</scope>
</reference>
<dbReference type="Proteomes" id="UP000193380">
    <property type="component" value="Unassembled WGS sequence"/>
</dbReference>
<evidence type="ECO:0000256" key="2">
    <source>
        <dbReference type="ARBA" id="ARBA00010842"/>
    </source>
</evidence>
<dbReference type="InterPro" id="IPR047300">
    <property type="entry name" value="Dkk3_Cys2"/>
</dbReference>
<reference evidence="10" key="1">
    <citation type="journal article" date="2014" name="Nat. Commun.">
        <title>The rainbow trout genome provides novel insights into evolution after whole-genome duplication in vertebrates.</title>
        <authorList>
            <person name="Berthelot C."/>
            <person name="Brunet F."/>
            <person name="Chalopin D."/>
            <person name="Juanchich A."/>
            <person name="Bernard M."/>
            <person name="Noel B."/>
            <person name="Bento P."/>
            <person name="Da Silva C."/>
            <person name="Labadie K."/>
            <person name="Alberti A."/>
            <person name="Aury J.M."/>
            <person name="Louis A."/>
            <person name="Dehais P."/>
            <person name="Bardou P."/>
            <person name="Montfort J."/>
            <person name="Klopp C."/>
            <person name="Cabau C."/>
            <person name="Gaspin C."/>
            <person name="Thorgaard G.H."/>
            <person name="Boussaha M."/>
            <person name="Quillet E."/>
            <person name="Guyomard R."/>
            <person name="Galiana D."/>
            <person name="Bobe J."/>
            <person name="Volff J.N."/>
            <person name="Genet C."/>
            <person name="Wincker P."/>
            <person name="Jaillon O."/>
            <person name="Roest Crollius H."/>
            <person name="Guiguen Y."/>
        </authorList>
    </citation>
    <scope>NUCLEOTIDE SEQUENCE [LARGE SCALE GENOMIC DNA]</scope>
</reference>
<dbReference type="InterPro" id="IPR006796">
    <property type="entry name" value="Dickkopf_N"/>
</dbReference>
<dbReference type="PaxDb" id="8022-A0A060WC91"/>
<evidence type="ECO:0000259" key="9">
    <source>
        <dbReference type="Pfam" id="PF04706"/>
    </source>
</evidence>
<feature type="chain" id="PRO_5001594750" description="Dickkopf N-terminal cysteine-rich domain-containing protein" evidence="8">
    <location>
        <begin position="17"/>
        <end position="258"/>
    </location>
</feature>
<protein>
    <recommendedName>
        <fullName evidence="9">Dickkopf N-terminal cysteine-rich domain-containing protein</fullName>
    </recommendedName>
</protein>
<evidence type="ECO:0000256" key="4">
    <source>
        <dbReference type="ARBA" id="ARBA00022525"/>
    </source>
</evidence>
<dbReference type="Pfam" id="PF04706">
    <property type="entry name" value="Dickkopf_N"/>
    <property type="match status" value="1"/>
</dbReference>
<dbReference type="CDD" id="cd23274">
    <property type="entry name" value="Dkk3_Cys2"/>
    <property type="match status" value="1"/>
</dbReference>
<evidence type="ECO:0000256" key="7">
    <source>
        <dbReference type="ARBA" id="ARBA00023157"/>
    </source>
</evidence>
<comment type="subcellular location">
    <subcellularLocation>
        <location evidence="1">Secreted</location>
    </subcellularLocation>
</comment>
<name>A0A060WC91_ONCMY</name>
<comment type="similarity">
    <text evidence="2">Belongs to the dickkopf family.</text>
</comment>
<feature type="signal peptide" evidence="8">
    <location>
        <begin position="1"/>
        <end position="16"/>
    </location>
</feature>
<evidence type="ECO:0000256" key="1">
    <source>
        <dbReference type="ARBA" id="ARBA00004613"/>
    </source>
</evidence>
<dbReference type="InterPro" id="IPR039863">
    <property type="entry name" value="DKK1-4"/>
</dbReference>
<keyword evidence="4" id="KW-0964">Secreted</keyword>
<keyword evidence="7" id="KW-1015">Disulfide bond</keyword>
<dbReference type="EMBL" id="FR904481">
    <property type="protein sequence ID" value="CDQ64737.1"/>
    <property type="molecule type" value="Genomic_DNA"/>
</dbReference>
<dbReference type="GO" id="GO:0005615">
    <property type="term" value="C:extracellular space"/>
    <property type="evidence" value="ECO:0007669"/>
    <property type="project" value="TreeGrafter"/>
</dbReference>